<protein>
    <submittedName>
        <fullName evidence="2">Uncharacterized protein</fullName>
    </submittedName>
</protein>
<evidence type="ECO:0000256" key="1">
    <source>
        <dbReference type="SAM" id="MobiDB-lite"/>
    </source>
</evidence>
<dbReference type="RefSeq" id="XP_007514392.1">
    <property type="nucleotide sequence ID" value="XM_007514330.1"/>
</dbReference>
<gene>
    <name evidence="2" type="ORF">Bathy03g05130</name>
</gene>
<reference evidence="2 3" key="1">
    <citation type="submission" date="2011-10" db="EMBL/GenBank/DDBJ databases">
        <authorList>
            <person name="Genoscope - CEA"/>
        </authorList>
    </citation>
    <scope>NUCLEOTIDE SEQUENCE [LARGE SCALE GENOMIC DNA]</scope>
    <source>
        <strain evidence="2 3">RCC 1105</strain>
    </source>
</reference>
<accession>K8ECX1</accession>
<organism evidence="2 3">
    <name type="scientific">Bathycoccus prasinos</name>
    <dbReference type="NCBI Taxonomy" id="41875"/>
    <lineage>
        <taxon>Eukaryota</taxon>
        <taxon>Viridiplantae</taxon>
        <taxon>Chlorophyta</taxon>
        <taxon>Mamiellophyceae</taxon>
        <taxon>Mamiellales</taxon>
        <taxon>Bathycoccaceae</taxon>
        <taxon>Bathycoccus</taxon>
    </lineage>
</organism>
<evidence type="ECO:0000313" key="2">
    <source>
        <dbReference type="EMBL" id="CCO15829.1"/>
    </source>
</evidence>
<evidence type="ECO:0000313" key="3">
    <source>
        <dbReference type="Proteomes" id="UP000198341"/>
    </source>
</evidence>
<feature type="compositionally biased region" description="Low complexity" evidence="1">
    <location>
        <begin position="79"/>
        <end position="89"/>
    </location>
</feature>
<dbReference type="KEGG" id="bpg:Bathy03g05130"/>
<feature type="region of interest" description="Disordered" evidence="1">
    <location>
        <begin position="79"/>
        <end position="115"/>
    </location>
</feature>
<proteinExistence type="predicted"/>
<feature type="region of interest" description="Disordered" evidence="1">
    <location>
        <begin position="19"/>
        <end position="40"/>
    </location>
</feature>
<dbReference type="GeneID" id="19017050"/>
<dbReference type="Proteomes" id="UP000198341">
    <property type="component" value="Chromosome 3"/>
</dbReference>
<dbReference type="EMBL" id="FO082276">
    <property type="protein sequence ID" value="CCO15829.1"/>
    <property type="molecule type" value="Genomic_DNA"/>
</dbReference>
<sequence>MSTGTLLSRTTQKLSVAFNNPYHQRGGERGGLLTPSSSSSSFSASLARKSTWCSSKKLASSRTYYPLVRRNVVIGCASSSSSSSHYSQSTMRVLPQQKRSHNQRTTKRGEMNTCQMGKKGGAFLKEFAPEPTEEEKKKKEEREKAEELARTGGFPELLKNSNDEVFNVNVMVKNKGFGVLWNGIGTLTIPDTGAKENSVNLARVVCAQRKALLLSNCQRLYPKMQKFPMEWAVQPFDDPYADPLDLDMILDGEYVTEMVPGNFQFLKKGRAVGPGA</sequence>
<keyword evidence="3" id="KW-1185">Reference proteome</keyword>
<name>K8ECX1_9CHLO</name>
<dbReference type="AlphaFoldDB" id="K8ECX1"/>
<dbReference type="OrthoDB" id="496430at2759"/>